<keyword evidence="3" id="KW-0067">ATP-binding</keyword>
<comment type="caution">
    <text evidence="5">The sequence shown here is derived from an EMBL/GenBank/DDBJ whole genome shotgun (WGS) entry which is preliminary data.</text>
</comment>
<dbReference type="Pfam" id="PF13335">
    <property type="entry name" value="Mg_chelatase_C"/>
    <property type="match status" value="1"/>
</dbReference>
<dbReference type="Pfam" id="PF13541">
    <property type="entry name" value="ChlI"/>
    <property type="match status" value="1"/>
</dbReference>
<evidence type="ECO:0000313" key="6">
    <source>
        <dbReference type="Proteomes" id="UP000177954"/>
    </source>
</evidence>
<dbReference type="SUPFAM" id="SSF52540">
    <property type="entry name" value="P-loop containing nucleoside triphosphate hydrolases"/>
    <property type="match status" value="1"/>
</dbReference>
<dbReference type="InterPro" id="IPR025158">
    <property type="entry name" value="Mg_chelat-rel_C"/>
</dbReference>
<name>A0A1G2H3G1_9BACT</name>
<protein>
    <submittedName>
        <fullName evidence="5">Magnesium chelatase</fullName>
    </submittedName>
</protein>
<dbReference type="InterPro" id="IPR045006">
    <property type="entry name" value="CHLI-like"/>
</dbReference>
<dbReference type="InterPro" id="IPR027417">
    <property type="entry name" value="P-loop_NTPase"/>
</dbReference>
<dbReference type="PANTHER" id="PTHR32039">
    <property type="entry name" value="MAGNESIUM-CHELATASE SUBUNIT CHLI"/>
    <property type="match status" value="1"/>
</dbReference>
<dbReference type="STRING" id="1802129.A3J04_01190"/>
<dbReference type="Gene3D" id="3.30.230.10">
    <property type="match status" value="1"/>
</dbReference>
<accession>A0A1G2H3G1</accession>
<evidence type="ECO:0000256" key="1">
    <source>
        <dbReference type="ARBA" id="ARBA00006354"/>
    </source>
</evidence>
<dbReference type="InterPro" id="IPR004482">
    <property type="entry name" value="Mg_chelat-rel"/>
</dbReference>
<dbReference type="GO" id="GO:0003677">
    <property type="term" value="F:DNA binding"/>
    <property type="evidence" value="ECO:0007669"/>
    <property type="project" value="InterPro"/>
</dbReference>
<keyword evidence="2" id="KW-0547">Nucleotide-binding</keyword>
<dbReference type="InterPro" id="IPR001208">
    <property type="entry name" value="MCM_dom"/>
</dbReference>
<dbReference type="PANTHER" id="PTHR32039:SF7">
    <property type="entry name" value="COMPETENCE PROTEIN COMM"/>
    <property type="match status" value="1"/>
</dbReference>
<evidence type="ECO:0000256" key="3">
    <source>
        <dbReference type="ARBA" id="ARBA00022840"/>
    </source>
</evidence>
<evidence type="ECO:0000313" key="5">
    <source>
        <dbReference type="EMBL" id="OGZ57014.1"/>
    </source>
</evidence>
<organism evidence="5 6">
    <name type="scientific">Candidatus Ryanbacteria bacterium RIFCSPLOWO2_02_FULL_47_14</name>
    <dbReference type="NCBI Taxonomy" id="1802129"/>
    <lineage>
        <taxon>Bacteria</taxon>
        <taxon>Candidatus Ryaniibacteriota</taxon>
    </lineage>
</organism>
<dbReference type="AlphaFoldDB" id="A0A1G2H3G1"/>
<feature type="domain" description="AAA+ ATPase" evidence="4">
    <location>
        <begin position="213"/>
        <end position="399"/>
    </location>
</feature>
<dbReference type="Pfam" id="PF01078">
    <property type="entry name" value="Mg_chelatase"/>
    <property type="match status" value="1"/>
</dbReference>
<dbReference type="EMBL" id="MHNZ01000003">
    <property type="protein sequence ID" value="OGZ57014.1"/>
    <property type="molecule type" value="Genomic_DNA"/>
</dbReference>
<dbReference type="InterPro" id="IPR003593">
    <property type="entry name" value="AAA+_ATPase"/>
</dbReference>
<sequence>MSTKLHSGQIVGLRGVPIEVEIDLVPGLHRFSIVGLPDKAVEEAKERVSAAIKNSGFRPPQKKNHRITVNLAPADLQKEGALFDFAIALAYLQESGQISVDLENKFFLGELALDGSLRPVKGILPLVLAARAHGFKEAFIPERNFEEASLIEGITIYKIPRLAHAVEHLENKTRAEIVKTKKFTGEAPSSRFDFSDIKGQEFAKRGVEIAAAGNHHVAFIGPPGTGKTLLARALPSILPKLSFEEALEITSIHSIAGVLDTGSIARERPFRSPHHTASYVSLVGGGTYPKPGEVTLAHRGVLFLDEFPEFDRKVIETLRQPLEDRVVSIARARGSLVFPASILLAAAMNPCPCGNRGSRKECVCSPRQLALYARKISGPILDRIDLWLSMPQIEHKKLADENDAQQPESSQTIQKRVERAREVQKKRFENSETHANSAMDIREIKKYCKLAPSERSILENAAGRLDLSARAYHRVLKVARTIADLADSAEIKKEYLLEALQYRPRRDIFF</sequence>
<evidence type="ECO:0000256" key="2">
    <source>
        <dbReference type="ARBA" id="ARBA00022741"/>
    </source>
</evidence>
<dbReference type="Proteomes" id="UP000177954">
    <property type="component" value="Unassembled WGS sequence"/>
</dbReference>
<proteinExistence type="inferred from homology"/>
<gene>
    <name evidence="5" type="ORF">A3J04_01190</name>
</gene>
<dbReference type="PRINTS" id="PR01657">
    <property type="entry name" value="MCMFAMILY"/>
</dbReference>
<reference evidence="5 6" key="1">
    <citation type="journal article" date="2016" name="Nat. Commun.">
        <title>Thousands of microbial genomes shed light on interconnected biogeochemical processes in an aquifer system.</title>
        <authorList>
            <person name="Anantharaman K."/>
            <person name="Brown C.T."/>
            <person name="Hug L.A."/>
            <person name="Sharon I."/>
            <person name="Castelle C.J."/>
            <person name="Probst A.J."/>
            <person name="Thomas B.C."/>
            <person name="Singh A."/>
            <person name="Wilkins M.J."/>
            <person name="Karaoz U."/>
            <person name="Brodie E.L."/>
            <person name="Williams K.H."/>
            <person name="Hubbard S.S."/>
            <person name="Banfield J.F."/>
        </authorList>
    </citation>
    <scope>NUCLEOTIDE SEQUENCE [LARGE SCALE GENOMIC DNA]</scope>
</reference>
<dbReference type="GO" id="GO:0005524">
    <property type="term" value="F:ATP binding"/>
    <property type="evidence" value="ECO:0007669"/>
    <property type="project" value="UniProtKB-KW"/>
</dbReference>
<dbReference type="InterPro" id="IPR020568">
    <property type="entry name" value="Ribosomal_Su5_D2-typ_SF"/>
</dbReference>
<dbReference type="InterPro" id="IPR014721">
    <property type="entry name" value="Ribsml_uS5_D2-typ_fold_subgr"/>
</dbReference>
<dbReference type="SMART" id="SM00382">
    <property type="entry name" value="AAA"/>
    <property type="match status" value="1"/>
</dbReference>
<dbReference type="InterPro" id="IPR000523">
    <property type="entry name" value="Mg_chelatse_chII-like_cat_dom"/>
</dbReference>
<evidence type="ECO:0000259" key="4">
    <source>
        <dbReference type="SMART" id="SM00382"/>
    </source>
</evidence>
<comment type="similarity">
    <text evidence="1">Belongs to the Mg-chelatase subunits D/I family. ComM subfamily.</text>
</comment>
<dbReference type="SUPFAM" id="SSF54211">
    <property type="entry name" value="Ribosomal protein S5 domain 2-like"/>
    <property type="match status" value="1"/>
</dbReference>
<dbReference type="NCBIfam" id="TIGR00368">
    <property type="entry name" value="YifB family Mg chelatase-like AAA ATPase"/>
    <property type="match status" value="1"/>
</dbReference>
<dbReference type="Gene3D" id="3.40.50.300">
    <property type="entry name" value="P-loop containing nucleotide triphosphate hydrolases"/>
    <property type="match status" value="1"/>
</dbReference>